<dbReference type="InterPro" id="IPR010987">
    <property type="entry name" value="Glutathione-S-Trfase_C-like"/>
</dbReference>
<dbReference type="CDD" id="cd03051">
    <property type="entry name" value="GST_N_GTT2_like"/>
    <property type="match status" value="1"/>
</dbReference>
<dbReference type="InterPro" id="IPR004046">
    <property type="entry name" value="GST_C"/>
</dbReference>
<dbReference type="PANTHER" id="PTHR43986">
    <property type="entry name" value="ELONGATION FACTOR 1-GAMMA"/>
    <property type="match status" value="1"/>
</dbReference>
<dbReference type="SUPFAM" id="SSF52833">
    <property type="entry name" value="Thioredoxin-like"/>
    <property type="match status" value="1"/>
</dbReference>
<dbReference type="SFLD" id="SFLDS00019">
    <property type="entry name" value="Glutathione_Transferase_(cytos"/>
    <property type="match status" value="1"/>
</dbReference>
<dbReference type="InterPro" id="IPR040079">
    <property type="entry name" value="Glutathione_S-Trfase"/>
</dbReference>
<dbReference type="SUPFAM" id="SSF47616">
    <property type="entry name" value="GST C-terminal domain-like"/>
    <property type="match status" value="1"/>
</dbReference>
<dbReference type="SFLD" id="SFLDG00358">
    <property type="entry name" value="Main_(cytGST)"/>
    <property type="match status" value="1"/>
</dbReference>
<dbReference type="PANTHER" id="PTHR43986:SF1">
    <property type="entry name" value="ELONGATION FACTOR 1-GAMMA"/>
    <property type="match status" value="1"/>
</dbReference>
<evidence type="ECO:0000313" key="3">
    <source>
        <dbReference type="EMBL" id="AHZ46201.1"/>
    </source>
</evidence>
<feature type="domain" description="GST N-terminal" evidence="1">
    <location>
        <begin position="1"/>
        <end position="80"/>
    </location>
</feature>
<evidence type="ECO:0000259" key="2">
    <source>
        <dbReference type="PROSITE" id="PS50405"/>
    </source>
</evidence>
<protein>
    <submittedName>
        <fullName evidence="3">Glutathione S-transferase</fullName>
    </submittedName>
</protein>
<dbReference type="GO" id="GO:0016740">
    <property type="term" value="F:transferase activity"/>
    <property type="evidence" value="ECO:0007669"/>
    <property type="project" value="UniProtKB-KW"/>
</dbReference>
<reference evidence="3" key="1">
    <citation type="submission" date="2014-02" db="EMBL/GenBank/DDBJ databases">
        <title>Screening of novel PKS from marine sediment.</title>
        <authorList>
            <person name="Xie F."/>
            <person name="Fu C."/>
            <person name="Dai H."/>
            <person name="Zhang L."/>
        </authorList>
    </citation>
    <scope>NUCLEOTIDE SEQUENCE</scope>
</reference>
<dbReference type="InterPro" id="IPR036282">
    <property type="entry name" value="Glutathione-S-Trfase_C_sf"/>
</dbReference>
<dbReference type="Pfam" id="PF13409">
    <property type="entry name" value="GST_N_2"/>
    <property type="match status" value="1"/>
</dbReference>
<dbReference type="Gene3D" id="3.40.30.10">
    <property type="entry name" value="Glutaredoxin"/>
    <property type="match status" value="1"/>
</dbReference>
<proteinExistence type="predicted"/>
<keyword evidence="3" id="KW-0808">Transferase</keyword>
<sequence length="206" mass="23083">MKLYTGMGPNPRTVRIFITEKGIEIPLEQVDLLGGENRRPPYTDKNAAGQLPCLELDDGSHLAEITAICEYLEEIQPQPPLIGTTPEERAQTRMWARRIDLNILEPSANGFRFAEGLGIFKDRIHVIPQAADDLKAIAREKLEWLNGMIEGREFIVGDRFTMADVLLYAFLEFGATVGQPLDAKLDNLQGWYTRVASRPSIEASKS</sequence>
<dbReference type="Pfam" id="PF00043">
    <property type="entry name" value="GST_C"/>
    <property type="match status" value="1"/>
</dbReference>
<name>A0A059U2H0_9BACT</name>
<feature type="domain" description="GST C-terminal" evidence="2">
    <location>
        <begin position="85"/>
        <end position="206"/>
    </location>
</feature>
<gene>
    <name evidence="3" type="ORF">1e15</name>
</gene>
<evidence type="ECO:0000259" key="1">
    <source>
        <dbReference type="PROSITE" id="PS50404"/>
    </source>
</evidence>
<dbReference type="Gene3D" id="1.20.1050.10">
    <property type="match status" value="1"/>
</dbReference>
<organism evidence="3">
    <name type="scientific">uncultured bacterium N27-1E</name>
    <dbReference type="NCBI Taxonomy" id="1497526"/>
    <lineage>
        <taxon>Bacteria</taxon>
        <taxon>environmental samples</taxon>
    </lineage>
</organism>
<dbReference type="EMBL" id="KJ508014">
    <property type="protein sequence ID" value="AHZ46201.1"/>
    <property type="molecule type" value="Genomic_DNA"/>
</dbReference>
<dbReference type="GO" id="GO:0005737">
    <property type="term" value="C:cytoplasm"/>
    <property type="evidence" value="ECO:0007669"/>
    <property type="project" value="TreeGrafter"/>
</dbReference>
<dbReference type="AlphaFoldDB" id="A0A059U2H0"/>
<dbReference type="GO" id="GO:0006414">
    <property type="term" value="P:translational elongation"/>
    <property type="evidence" value="ECO:0007669"/>
    <property type="project" value="TreeGrafter"/>
</dbReference>
<dbReference type="PROSITE" id="PS50404">
    <property type="entry name" value="GST_NTER"/>
    <property type="match status" value="1"/>
</dbReference>
<dbReference type="InterPro" id="IPR036249">
    <property type="entry name" value="Thioredoxin-like_sf"/>
</dbReference>
<dbReference type="PROSITE" id="PS50405">
    <property type="entry name" value="GST_CTER"/>
    <property type="match status" value="1"/>
</dbReference>
<accession>A0A059U2H0</accession>
<dbReference type="InterPro" id="IPR034345">
    <property type="entry name" value="Gtt2-like_N"/>
</dbReference>
<dbReference type="InterPro" id="IPR050802">
    <property type="entry name" value="EF-GSTs"/>
</dbReference>
<dbReference type="InterPro" id="IPR004045">
    <property type="entry name" value="Glutathione_S-Trfase_N"/>
</dbReference>